<proteinExistence type="predicted"/>
<name>A0A2N6CTY8_9GAMM</name>
<evidence type="ECO:0000313" key="3">
    <source>
        <dbReference type="Proteomes" id="UP000235015"/>
    </source>
</evidence>
<dbReference type="Pfam" id="PF09500">
    <property type="entry name" value="YiiD_C"/>
    <property type="match status" value="1"/>
</dbReference>
<organism evidence="2 3">
    <name type="scientific">Sedimenticola selenatireducens</name>
    <dbReference type="NCBI Taxonomy" id="191960"/>
    <lineage>
        <taxon>Bacteria</taxon>
        <taxon>Pseudomonadati</taxon>
        <taxon>Pseudomonadota</taxon>
        <taxon>Gammaproteobacteria</taxon>
        <taxon>Chromatiales</taxon>
        <taxon>Sedimenticolaceae</taxon>
        <taxon>Sedimenticola</taxon>
    </lineage>
</organism>
<dbReference type="SUPFAM" id="SSF54637">
    <property type="entry name" value="Thioesterase/thiol ester dehydrase-isomerase"/>
    <property type="match status" value="1"/>
</dbReference>
<gene>
    <name evidence="2" type="ORF">C0630_14310</name>
</gene>
<dbReference type="Proteomes" id="UP000235015">
    <property type="component" value="Unassembled WGS sequence"/>
</dbReference>
<dbReference type="RefSeq" id="WP_051301809.1">
    <property type="nucleotide sequence ID" value="NZ_CAXXYC010000004.1"/>
</dbReference>
<reference evidence="2 3" key="1">
    <citation type="submission" date="2017-11" db="EMBL/GenBank/DDBJ databases">
        <title>Genome-resolved metagenomics identifies genetic mobility, metabolic interactions, and unexpected diversity in perchlorate-reducing communities.</title>
        <authorList>
            <person name="Barnum T.P."/>
            <person name="Figueroa I.A."/>
            <person name="Carlstrom C.I."/>
            <person name="Lucas L.N."/>
            <person name="Engelbrektson A.L."/>
            <person name="Coates J.D."/>
        </authorList>
    </citation>
    <scope>NUCLEOTIDE SEQUENCE [LARGE SCALE GENOMIC DNA]</scope>
    <source>
        <strain evidence="2">BM301</strain>
    </source>
</reference>
<dbReference type="STRING" id="1111735.GCA_000428045_02154"/>
<evidence type="ECO:0000313" key="2">
    <source>
        <dbReference type="EMBL" id="PLX60620.1"/>
    </source>
</evidence>
<dbReference type="EMBL" id="PKUN01000023">
    <property type="protein sequence ID" value="PLX60620.1"/>
    <property type="molecule type" value="Genomic_DNA"/>
</dbReference>
<dbReference type="InterPro" id="IPR029069">
    <property type="entry name" value="HotDog_dom_sf"/>
</dbReference>
<dbReference type="NCBIfam" id="TIGR02447">
    <property type="entry name" value="yiiD_Cterm"/>
    <property type="match status" value="1"/>
</dbReference>
<protein>
    <submittedName>
        <fullName evidence="2">Thioesterase</fullName>
    </submittedName>
</protein>
<dbReference type="Gene3D" id="3.10.129.10">
    <property type="entry name" value="Hotdog Thioesterase"/>
    <property type="match status" value="1"/>
</dbReference>
<dbReference type="AlphaFoldDB" id="A0A2N6CTY8"/>
<feature type="domain" description="Thioesterase putative" evidence="1">
    <location>
        <begin position="7"/>
        <end position="146"/>
    </location>
</feature>
<dbReference type="InterPro" id="IPR012660">
    <property type="entry name" value="YiiD_C"/>
</dbReference>
<accession>A0A2N6CTY8</accession>
<sequence>MKQRLALLEETLHREVPLTRTMGVRVEEHDGRELLFLADFEPNINIHGTAFGGSLYSICAVVCWGMLHLKYEDEGLQAHSVLGDANISYRLPVRGEIKARCRLPEDGSYEAFIENLRAGKRSRIELTAEILTERGVAVRFIGSYSATT</sequence>
<comment type="caution">
    <text evidence="2">The sequence shown here is derived from an EMBL/GenBank/DDBJ whole genome shotgun (WGS) entry which is preliminary data.</text>
</comment>
<evidence type="ECO:0000259" key="1">
    <source>
        <dbReference type="Pfam" id="PF09500"/>
    </source>
</evidence>